<dbReference type="InterPro" id="IPR001810">
    <property type="entry name" value="F-box_dom"/>
</dbReference>
<name>V4BZN9_LOTGI</name>
<gene>
    <name evidence="2" type="ORF">LOTGIDRAFT_205446</name>
</gene>
<dbReference type="Pfam" id="PF12937">
    <property type="entry name" value="F-box-like"/>
    <property type="match status" value="1"/>
</dbReference>
<dbReference type="SUPFAM" id="SSF81383">
    <property type="entry name" value="F-box domain"/>
    <property type="match status" value="1"/>
</dbReference>
<dbReference type="EMBL" id="KB201799">
    <property type="protein sequence ID" value="ESO94619.1"/>
    <property type="molecule type" value="Genomic_DNA"/>
</dbReference>
<feature type="domain" description="F-box" evidence="1">
    <location>
        <begin position="4"/>
        <end position="50"/>
    </location>
</feature>
<dbReference type="KEGG" id="lgi:LOTGIDRAFT_205446"/>
<evidence type="ECO:0000313" key="3">
    <source>
        <dbReference type="Proteomes" id="UP000030746"/>
    </source>
</evidence>
<organism evidence="2 3">
    <name type="scientific">Lottia gigantea</name>
    <name type="common">Giant owl limpet</name>
    <dbReference type="NCBI Taxonomy" id="225164"/>
    <lineage>
        <taxon>Eukaryota</taxon>
        <taxon>Metazoa</taxon>
        <taxon>Spiralia</taxon>
        <taxon>Lophotrochozoa</taxon>
        <taxon>Mollusca</taxon>
        <taxon>Gastropoda</taxon>
        <taxon>Patellogastropoda</taxon>
        <taxon>Lottioidea</taxon>
        <taxon>Lottiidae</taxon>
        <taxon>Lottia</taxon>
    </lineage>
</organism>
<dbReference type="InterPro" id="IPR036047">
    <property type="entry name" value="F-box-like_dom_sf"/>
</dbReference>
<dbReference type="PROSITE" id="PS50181">
    <property type="entry name" value="FBOX"/>
    <property type="match status" value="1"/>
</dbReference>
<dbReference type="Gene3D" id="1.20.1280.50">
    <property type="match status" value="1"/>
</dbReference>
<evidence type="ECO:0000313" key="2">
    <source>
        <dbReference type="EMBL" id="ESO94619.1"/>
    </source>
</evidence>
<dbReference type="PANTHER" id="PTHR20872">
    <property type="match status" value="1"/>
</dbReference>
<dbReference type="RefSeq" id="XP_009054698.1">
    <property type="nucleotide sequence ID" value="XM_009056450.1"/>
</dbReference>
<dbReference type="OMA" id="VVWVEVM"/>
<evidence type="ECO:0000259" key="1">
    <source>
        <dbReference type="PROSITE" id="PS50181"/>
    </source>
</evidence>
<dbReference type="STRING" id="225164.V4BZN9"/>
<dbReference type="GeneID" id="20245833"/>
<proteinExistence type="predicted"/>
<sequence>MSGDVDYSKLPCVVWVNIMKYLSLNDRYQLSVTNRYLYEYFSHPSLWSKAYIKMIGGYTNFHICSTLMSDKCVKLIQTFGHLFQNLHIQIDGHFGQMEEQHKLLLQSLAKNCRLQVLTLEVGLMISRFHLEGNLPENEDLASILLLVQNATRLKELNIISWPMYPALLQNPSYNIFQVMKNNDKIKSLESLNLFWMKECSWSERHPILPSAKFTEKIVHNFKNLKRLSLRSPMLSEELIIELITPGRAKLDVLQIFITYSAHHEQYQMPHISGESWDVLKSVHPTLEVDCTIMSRIGEDVLGILLKPEVPLKSLTILRHSKCGSELLLPIADKFHNNLKSFICHCDASGVDEPLVQLVASCSLLTELVFYGEIYVTTLMKLAEFRGKAWKKFVFVEKSIKTEFDEDGDDDDDVVLKQDSHGSYQLKSLHRFHREDEERDTKIDNLNKWISEVIGFPWRPLAAIDSENQS</sequence>
<dbReference type="AlphaFoldDB" id="V4BZN9"/>
<protein>
    <recommendedName>
        <fullName evidence="1">F-box domain-containing protein</fullName>
    </recommendedName>
</protein>
<dbReference type="CTD" id="20245833"/>
<dbReference type="HOGENOM" id="CLU_583024_0_0_1"/>
<reference evidence="2 3" key="1">
    <citation type="journal article" date="2013" name="Nature">
        <title>Insights into bilaterian evolution from three spiralian genomes.</title>
        <authorList>
            <person name="Simakov O."/>
            <person name="Marletaz F."/>
            <person name="Cho S.J."/>
            <person name="Edsinger-Gonzales E."/>
            <person name="Havlak P."/>
            <person name="Hellsten U."/>
            <person name="Kuo D.H."/>
            <person name="Larsson T."/>
            <person name="Lv J."/>
            <person name="Arendt D."/>
            <person name="Savage R."/>
            <person name="Osoegawa K."/>
            <person name="de Jong P."/>
            <person name="Grimwood J."/>
            <person name="Chapman J.A."/>
            <person name="Shapiro H."/>
            <person name="Aerts A."/>
            <person name="Otillar R.P."/>
            <person name="Terry A.Y."/>
            <person name="Boore J.L."/>
            <person name="Grigoriev I.V."/>
            <person name="Lindberg D.R."/>
            <person name="Seaver E.C."/>
            <person name="Weisblat D.A."/>
            <person name="Putnam N.H."/>
            <person name="Rokhsar D.S."/>
        </authorList>
    </citation>
    <scope>NUCLEOTIDE SEQUENCE [LARGE SCALE GENOMIC DNA]</scope>
</reference>
<dbReference type="Gene3D" id="3.80.10.10">
    <property type="entry name" value="Ribonuclease Inhibitor"/>
    <property type="match status" value="1"/>
</dbReference>
<accession>V4BZN9</accession>
<keyword evidence="3" id="KW-1185">Reference proteome</keyword>
<dbReference type="InterPro" id="IPR032675">
    <property type="entry name" value="LRR_dom_sf"/>
</dbReference>
<dbReference type="OrthoDB" id="9974792at2759"/>
<dbReference type="PANTHER" id="PTHR20872:SF1">
    <property type="entry name" value="F-BOX DOMAIN-CONTAINING PROTEIN"/>
    <property type="match status" value="1"/>
</dbReference>
<dbReference type="Proteomes" id="UP000030746">
    <property type="component" value="Unassembled WGS sequence"/>
</dbReference>